<keyword evidence="3" id="KW-1185">Reference proteome</keyword>
<dbReference type="VEuPathDB" id="FungiDB:MELLADRAFT_105987"/>
<dbReference type="InParanoid" id="F4RJZ9"/>
<protein>
    <submittedName>
        <fullName evidence="2">Uncharacterized protein</fullName>
    </submittedName>
</protein>
<dbReference type="EMBL" id="GL883104">
    <property type="protein sequence ID" value="EGG07410.1"/>
    <property type="molecule type" value="Genomic_DNA"/>
</dbReference>
<sequence>MTQLRRPFLHLTIFISQKESERLSKNKERHELSQPTEGGSAGRDPVASQDPQVVITTSSGNKVYEEIRIKRSKRRSLKTLTFEEEVEVADANVDTSDLISSNLRQTQTDPIAEPPPVYRPKMEEMQLQTESNLKETSEPEIVDVTSKEAIQK</sequence>
<evidence type="ECO:0000256" key="1">
    <source>
        <dbReference type="SAM" id="MobiDB-lite"/>
    </source>
</evidence>
<name>F4RJZ9_MELLP</name>
<dbReference type="HOGENOM" id="CLU_1722765_0_0_1"/>
<feature type="compositionally biased region" description="Basic and acidic residues" evidence="1">
    <location>
        <begin position="20"/>
        <end position="32"/>
    </location>
</feature>
<feature type="compositionally biased region" description="Polar residues" evidence="1">
    <location>
        <begin position="99"/>
        <end position="109"/>
    </location>
</feature>
<accession>F4RJZ9</accession>
<dbReference type="KEGG" id="mlr:MELLADRAFT_105987"/>
<dbReference type="AlphaFoldDB" id="F4RJZ9"/>
<feature type="region of interest" description="Disordered" evidence="1">
    <location>
        <begin position="99"/>
        <end position="152"/>
    </location>
</feature>
<dbReference type="RefSeq" id="XP_007409317.1">
    <property type="nucleotide sequence ID" value="XM_007409255.1"/>
</dbReference>
<gene>
    <name evidence="2" type="ORF">MELLADRAFT_105987</name>
</gene>
<evidence type="ECO:0000313" key="2">
    <source>
        <dbReference type="EMBL" id="EGG07410.1"/>
    </source>
</evidence>
<evidence type="ECO:0000313" key="3">
    <source>
        <dbReference type="Proteomes" id="UP000001072"/>
    </source>
</evidence>
<reference evidence="3" key="1">
    <citation type="journal article" date="2011" name="Proc. Natl. Acad. Sci. U.S.A.">
        <title>Obligate biotrophy features unraveled by the genomic analysis of rust fungi.</title>
        <authorList>
            <person name="Duplessis S."/>
            <person name="Cuomo C.A."/>
            <person name="Lin Y.-C."/>
            <person name="Aerts A."/>
            <person name="Tisserant E."/>
            <person name="Veneault-Fourrey C."/>
            <person name="Joly D.L."/>
            <person name="Hacquard S."/>
            <person name="Amselem J."/>
            <person name="Cantarel B.L."/>
            <person name="Chiu R."/>
            <person name="Coutinho P.M."/>
            <person name="Feau N."/>
            <person name="Field M."/>
            <person name="Frey P."/>
            <person name="Gelhaye E."/>
            <person name="Goldberg J."/>
            <person name="Grabherr M.G."/>
            <person name="Kodira C.D."/>
            <person name="Kohler A."/>
            <person name="Kuees U."/>
            <person name="Lindquist E.A."/>
            <person name="Lucas S.M."/>
            <person name="Mago R."/>
            <person name="Mauceli E."/>
            <person name="Morin E."/>
            <person name="Murat C."/>
            <person name="Pangilinan J.L."/>
            <person name="Park R."/>
            <person name="Pearson M."/>
            <person name="Quesneville H."/>
            <person name="Rouhier N."/>
            <person name="Sakthikumar S."/>
            <person name="Salamov A.A."/>
            <person name="Schmutz J."/>
            <person name="Selles B."/>
            <person name="Shapiro H."/>
            <person name="Tanguay P."/>
            <person name="Tuskan G.A."/>
            <person name="Henrissat B."/>
            <person name="Van de Peer Y."/>
            <person name="Rouze P."/>
            <person name="Ellis J.G."/>
            <person name="Dodds P.N."/>
            <person name="Schein J.E."/>
            <person name="Zhong S."/>
            <person name="Hamelin R.C."/>
            <person name="Grigoriev I.V."/>
            <person name="Szabo L.J."/>
            <person name="Martin F."/>
        </authorList>
    </citation>
    <scope>NUCLEOTIDE SEQUENCE [LARGE SCALE GENOMIC DNA]</scope>
    <source>
        <strain evidence="3">98AG31 / pathotype 3-4-7</strain>
    </source>
</reference>
<dbReference type="GeneID" id="18922770"/>
<proteinExistence type="predicted"/>
<feature type="region of interest" description="Disordered" evidence="1">
    <location>
        <begin position="20"/>
        <end position="60"/>
    </location>
</feature>
<dbReference type="Proteomes" id="UP000001072">
    <property type="component" value="Unassembled WGS sequence"/>
</dbReference>
<organism evidence="3">
    <name type="scientific">Melampsora larici-populina (strain 98AG31 / pathotype 3-4-7)</name>
    <name type="common">Poplar leaf rust fungus</name>
    <dbReference type="NCBI Taxonomy" id="747676"/>
    <lineage>
        <taxon>Eukaryota</taxon>
        <taxon>Fungi</taxon>
        <taxon>Dikarya</taxon>
        <taxon>Basidiomycota</taxon>
        <taxon>Pucciniomycotina</taxon>
        <taxon>Pucciniomycetes</taxon>
        <taxon>Pucciniales</taxon>
        <taxon>Melampsoraceae</taxon>
        <taxon>Melampsora</taxon>
    </lineage>
</organism>
<dbReference type="OrthoDB" id="3358841at2759"/>
<feature type="compositionally biased region" description="Polar residues" evidence="1">
    <location>
        <begin position="49"/>
        <end position="60"/>
    </location>
</feature>